<dbReference type="Proteomes" id="UP000044602">
    <property type="component" value="Unassembled WGS sequence"/>
</dbReference>
<keyword evidence="4" id="KW-1185">Reference proteome</keyword>
<dbReference type="AlphaFoldDB" id="A0A0G4MVN4"/>
<organism evidence="3 4">
    <name type="scientific">Verticillium longisporum</name>
    <name type="common">Verticillium dahliae var. longisporum</name>
    <dbReference type="NCBI Taxonomy" id="100787"/>
    <lineage>
        <taxon>Eukaryota</taxon>
        <taxon>Fungi</taxon>
        <taxon>Dikarya</taxon>
        <taxon>Ascomycota</taxon>
        <taxon>Pezizomycotina</taxon>
        <taxon>Sordariomycetes</taxon>
        <taxon>Hypocreomycetidae</taxon>
        <taxon>Glomerellales</taxon>
        <taxon>Plectosphaerellaceae</taxon>
        <taxon>Verticillium</taxon>
    </lineage>
</organism>
<evidence type="ECO:0000313" key="3">
    <source>
        <dbReference type="EMBL" id="CRK38391.1"/>
    </source>
</evidence>
<accession>A0A0G4MVN4</accession>
<dbReference type="EMBL" id="CVQI01000629">
    <property type="protein sequence ID" value="CRJ99192.1"/>
    <property type="molecule type" value="Genomic_DNA"/>
</dbReference>
<feature type="compositionally biased region" description="Basic residues" evidence="1">
    <location>
        <begin position="12"/>
        <end position="31"/>
    </location>
</feature>
<protein>
    <submittedName>
        <fullName evidence="3">Uncharacterized protein</fullName>
    </submittedName>
</protein>
<gene>
    <name evidence="3" type="ORF">BN1708_020516</name>
    <name evidence="2" type="ORF">BN1723_020848</name>
</gene>
<evidence type="ECO:0000313" key="5">
    <source>
        <dbReference type="Proteomes" id="UP000045706"/>
    </source>
</evidence>
<evidence type="ECO:0000256" key="1">
    <source>
        <dbReference type="SAM" id="MobiDB-lite"/>
    </source>
</evidence>
<feature type="non-terminal residue" evidence="3">
    <location>
        <position position="1"/>
    </location>
</feature>
<dbReference type="Proteomes" id="UP000045706">
    <property type="component" value="Unassembled WGS sequence"/>
</dbReference>
<feature type="region of interest" description="Disordered" evidence="1">
    <location>
        <begin position="1"/>
        <end position="68"/>
    </location>
</feature>
<proteinExistence type="predicted"/>
<evidence type="ECO:0000313" key="2">
    <source>
        <dbReference type="EMBL" id="CRJ99192.1"/>
    </source>
</evidence>
<name>A0A0G4MVN4_VERLO</name>
<sequence>CWQDVAEERAQPHPRGRARGRRSHRLSRPVPRRVACAQSHSRREEPLRLLVRRRRRQGPHGVLVRHPA</sequence>
<reference evidence="4 5" key="1">
    <citation type="submission" date="2015-05" db="EMBL/GenBank/DDBJ databases">
        <authorList>
            <person name="Fogelqvist Johan"/>
        </authorList>
    </citation>
    <scope>NUCLEOTIDE SEQUENCE [LARGE SCALE GENOMIC DNA]</scope>
    <source>
        <strain evidence="3">VL1</strain>
        <strain evidence="2">VL2</strain>
    </source>
</reference>
<feature type="compositionally biased region" description="Basic and acidic residues" evidence="1">
    <location>
        <begin position="1"/>
        <end position="11"/>
    </location>
</feature>
<dbReference type="EMBL" id="CVQH01025469">
    <property type="protein sequence ID" value="CRK38391.1"/>
    <property type="molecule type" value="Genomic_DNA"/>
</dbReference>
<evidence type="ECO:0000313" key="4">
    <source>
        <dbReference type="Proteomes" id="UP000044602"/>
    </source>
</evidence>